<feature type="non-terminal residue" evidence="1">
    <location>
        <position position="1"/>
    </location>
</feature>
<proteinExistence type="predicted"/>
<dbReference type="EMBL" id="SNRY01000511">
    <property type="protein sequence ID" value="KAA6339757.1"/>
    <property type="molecule type" value="Genomic_DNA"/>
</dbReference>
<dbReference type="AlphaFoldDB" id="A0A5J4S0S3"/>
<evidence type="ECO:0000313" key="1">
    <source>
        <dbReference type="EMBL" id="KAA6339757.1"/>
    </source>
</evidence>
<comment type="caution">
    <text evidence="1">The sequence shown here is derived from an EMBL/GenBank/DDBJ whole genome shotgun (WGS) entry which is preliminary data.</text>
</comment>
<reference evidence="1" key="1">
    <citation type="submission" date="2019-03" db="EMBL/GenBank/DDBJ databases">
        <title>Single cell metagenomics reveals metabolic interactions within the superorganism composed of flagellate Streblomastix strix and complex community of Bacteroidetes bacteria on its surface.</title>
        <authorList>
            <person name="Treitli S.C."/>
            <person name="Kolisko M."/>
            <person name="Husnik F."/>
            <person name="Keeling P."/>
            <person name="Hampl V."/>
        </authorList>
    </citation>
    <scope>NUCLEOTIDE SEQUENCE</scope>
    <source>
        <strain evidence="1">STM</strain>
    </source>
</reference>
<name>A0A5J4S0S3_9ZZZZ</name>
<protein>
    <submittedName>
        <fullName evidence="1">Uncharacterized protein</fullName>
    </submittedName>
</protein>
<sequence length="65" mass="7798">IRERQSLSTEVYKALQGFRVNKYMSAMVRLKSRDYTLPGNIKVYEKVFRFYYHDESAKQVNPLHP</sequence>
<organism evidence="1">
    <name type="scientific">termite gut metagenome</name>
    <dbReference type="NCBI Taxonomy" id="433724"/>
    <lineage>
        <taxon>unclassified sequences</taxon>
        <taxon>metagenomes</taxon>
        <taxon>organismal metagenomes</taxon>
    </lineage>
</organism>
<gene>
    <name evidence="1" type="ORF">EZS27_012355</name>
</gene>
<accession>A0A5J4S0S3</accession>